<proteinExistence type="predicted"/>
<dbReference type="HOGENOM" id="CLU_067540_0_0_0"/>
<dbReference type="Proteomes" id="UP000019151">
    <property type="component" value="Plasmid 1"/>
</dbReference>
<dbReference type="InterPro" id="IPR010496">
    <property type="entry name" value="AL/BT2_dom"/>
</dbReference>
<feature type="chain" id="PRO_5004795227" description="3-keto-alpha-glucoside-1,2-lyase/3-keto-2-hydroxy-glucal hydratase domain-containing protein" evidence="2">
    <location>
        <begin position="22"/>
        <end position="263"/>
    </location>
</feature>
<feature type="domain" description="3-keto-alpha-glucoside-1,2-lyase/3-keto-2-hydroxy-glucal hydratase" evidence="3">
    <location>
        <begin position="53"/>
        <end position="253"/>
    </location>
</feature>
<evidence type="ECO:0000313" key="4">
    <source>
        <dbReference type="EMBL" id="AHG92302.1"/>
    </source>
</evidence>
<dbReference type="Pfam" id="PF06439">
    <property type="entry name" value="3keto-disac_hyd"/>
    <property type="match status" value="1"/>
</dbReference>
<gene>
    <name evidence="4" type="ORF">J421_4767</name>
</gene>
<evidence type="ECO:0000256" key="2">
    <source>
        <dbReference type="SAM" id="SignalP"/>
    </source>
</evidence>
<protein>
    <recommendedName>
        <fullName evidence="3">3-keto-alpha-glucoside-1,2-lyase/3-keto-2-hydroxy-glucal hydratase domain-containing protein</fullName>
    </recommendedName>
</protein>
<keyword evidence="2" id="KW-0732">Signal</keyword>
<geneLocation type="plasmid" evidence="4 5">
    <name>1</name>
</geneLocation>
<feature type="region of interest" description="Disordered" evidence="1">
    <location>
        <begin position="21"/>
        <end position="50"/>
    </location>
</feature>
<name>W0RP90_9BACT</name>
<evidence type="ECO:0000313" key="5">
    <source>
        <dbReference type="Proteomes" id="UP000019151"/>
    </source>
</evidence>
<organism evidence="4 5">
    <name type="scientific">Gemmatirosa kalamazoonensis</name>
    <dbReference type="NCBI Taxonomy" id="861299"/>
    <lineage>
        <taxon>Bacteria</taxon>
        <taxon>Pseudomonadati</taxon>
        <taxon>Gemmatimonadota</taxon>
        <taxon>Gemmatimonadia</taxon>
        <taxon>Gemmatimonadales</taxon>
        <taxon>Gemmatimonadaceae</taxon>
        <taxon>Gemmatirosa</taxon>
    </lineage>
</organism>
<dbReference type="InParanoid" id="W0RP90"/>
<reference evidence="4 5" key="1">
    <citation type="journal article" date="2014" name="Genome Announc.">
        <title>Genome Sequence and Methylome of Soil Bacterium Gemmatirosa kalamazoonensis KBS708T, a Member of the Rarely Cultivated Gemmatimonadetes Phylum.</title>
        <authorList>
            <person name="Debruyn J.M."/>
            <person name="Radosevich M."/>
            <person name="Wommack K.E."/>
            <person name="Polson S.W."/>
            <person name="Hauser L.J."/>
            <person name="Fawaz M.N."/>
            <person name="Korlach J."/>
            <person name="Tsai Y.C."/>
        </authorList>
    </citation>
    <scope>NUCLEOTIDE SEQUENCE [LARGE SCALE GENOMIC DNA]</scope>
    <source>
        <strain evidence="4 5">KBS708</strain>
        <plasmid evidence="5">Plasmid 1</plasmid>
    </source>
</reference>
<sequence>MRALRVTLSALIVLGAATAAAQRPEDTEQWTPVPRVVTPSKGSPTPAAPPSDAIVLFDGRNLDEWASMDGGPAQWTVANGALTVNKKAGNIQTKRSFGSYQLHLEWRIPPEITGSGQARGNSGLFLASIGAGDAGYELQILDSYNNTTYVNGQAGSIYKQFPPLVNAMRPPGEWQTYDVVWTMPTFGGDGSVATPAYVTAFHNGILIQDHVALKGPTLYIGPPKYTPHGPSPIKLQAHGDPSPPISFRNIWIRPLDVQMEVKK</sequence>
<dbReference type="EMBL" id="CP007129">
    <property type="protein sequence ID" value="AHG92302.1"/>
    <property type="molecule type" value="Genomic_DNA"/>
</dbReference>
<dbReference type="PATRIC" id="fig|861299.3.peg.4818"/>
<dbReference type="OrthoDB" id="176168at2"/>
<dbReference type="RefSeq" id="WP_025413649.1">
    <property type="nucleotide sequence ID" value="NZ_CP007129.1"/>
</dbReference>
<evidence type="ECO:0000259" key="3">
    <source>
        <dbReference type="Pfam" id="PF06439"/>
    </source>
</evidence>
<dbReference type="KEGG" id="gba:J421_4767"/>
<dbReference type="Gene3D" id="2.60.120.560">
    <property type="entry name" value="Exo-inulinase, domain 1"/>
    <property type="match status" value="1"/>
</dbReference>
<dbReference type="AlphaFoldDB" id="W0RP90"/>
<evidence type="ECO:0000256" key="1">
    <source>
        <dbReference type="SAM" id="MobiDB-lite"/>
    </source>
</evidence>
<keyword evidence="5" id="KW-1185">Reference proteome</keyword>
<dbReference type="GO" id="GO:0016787">
    <property type="term" value="F:hydrolase activity"/>
    <property type="evidence" value="ECO:0007669"/>
    <property type="project" value="InterPro"/>
</dbReference>
<feature type="signal peptide" evidence="2">
    <location>
        <begin position="1"/>
        <end position="21"/>
    </location>
</feature>
<keyword evidence="4" id="KW-0614">Plasmid</keyword>
<accession>W0RP90</accession>